<dbReference type="Gene3D" id="2.40.110.10">
    <property type="entry name" value="Butyryl-CoA Dehydrogenase, subunit A, domain 2"/>
    <property type="match status" value="1"/>
</dbReference>
<comment type="pathway">
    <text evidence="2">Amino-acid degradation; L-valine degradation.</text>
</comment>
<dbReference type="PANTHER" id="PTHR43831:SF1">
    <property type="entry name" value="ISOBUTYRYL-COA DEHYDROGENASE, MITOCHONDRIAL"/>
    <property type="match status" value="1"/>
</dbReference>
<evidence type="ECO:0000256" key="2">
    <source>
        <dbReference type="ARBA" id="ARBA00005109"/>
    </source>
</evidence>
<keyword evidence="6 8" id="KW-0274">FAD</keyword>
<keyword evidence="5 8" id="KW-0285">Flavoprotein</keyword>
<organism evidence="12 13">
    <name type="scientific">Salinisphaera orenii MK-B5</name>
    <dbReference type="NCBI Taxonomy" id="856730"/>
    <lineage>
        <taxon>Bacteria</taxon>
        <taxon>Pseudomonadati</taxon>
        <taxon>Pseudomonadota</taxon>
        <taxon>Gammaproteobacteria</taxon>
        <taxon>Salinisphaerales</taxon>
        <taxon>Salinisphaeraceae</taxon>
        <taxon>Salinisphaera</taxon>
    </lineage>
</organism>
<evidence type="ECO:0000313" key="13">
    <source>
        <dbReference type="Proteomes" id="UP000283993"/>
    </source>
</evidence>
<dbReference type="Gene3D" id="1.10.540.10">
    <property type="entry name" value="Acyl-CoA dehydrogenase/oxidase, N-terminal domain"/>
    <property type="match status" value="1"/>
</dbReference>
<evidence type="ECO:0000256" key="4">
    <source>
        <dbReference type="ARBA" id="ARBA00022456"/>
    </source>
</evidence>
<feature type="domain" description="Acyl-CoA dehydrogenase/oxidase C-terminal" evidence="9">
    <location>
        <begin position="227"/>
        <end position="377"/>
    </location>
</feature>
<dbReference type="FunFam" id="2.40.110.10:FF:000001">
    <property type="entry name" value="Acyl-CoA dehydrogenase, mitochondrial"/>
    <property type="match status" value="1"/>
</dbReference>
<evidence type="ECO:0000256" key="3">
    <source>
        <dbReference type="ARBA" id="ARBA00009347"/>
    </source>
</evidence>
<dbReference type="PROSITE" id="PS00072">
    <property type="entry name" value="ACYL_COA_DH_1"/>
    <property type="match status" value="1"/>
</dbReference>
<dbReference type="InterPro" id="IPR037069">
    <property type="entry name" value="AcylCoA_DH/ox_N_sf"/>
</dbReference>
<accession>A0A423PFM6</accession>
<feature type="domain" description="Acyl-CoA dehydrogenase/oxidase N-terminal" evidence="11">
    <location>
        <begin position="7"/>
        <end position="116"/>
    </location>
</feature>
<dbReference type="InterPro" id="IPR013786">
    <property type="entry name" value="AcylCoA_DH/ox_N"/>
</dbReference>
<dbReference type="RefSeq" id="WP_123632099.1">
    <property type="nucleotide sequence ID" value="NZ_AYKH01000042.1"/>
</dbReference>
<keyword evidence="4" id="KW-0101">Branched-chain amino acid catabolism</keyword>
<reference evidence="12 13" key="1">
    <citation type="submission" date="2013-10" db="EMBL/GenBank/DDBJ databases">
        <title>Salinisphaera orenii MK-B5 Genome Sequencing.</title>
        <authorList>
            <person name="Lai Q."/>
            <person name="Li C."/>
            <person name="Shao Z."/>
        </authorList>
    </citation>
    <scope>NUCLEOTIDE SEQUENCE [LARGE SCALE GENOMIC DNA]</scope>
    <source>
        <strain evidence="12 13">MK-B5</strain>
    </source>
</reference>
<comment type="similarity">
    <text evidence="3 8">Belongs to the acyl-CoA dehydrogenase family.</text>
</comment>
<evidence type="ECO:0000256" key="8">
    <source>
        <dbReference type="RuleBase" id="RU362125"/>
    </source>
</evidence>
<dbReference type="FunFam" id="1.20.140.10:FF:000001">
    <property type="entry name" value="Acyl-CoA dehydrogenase"/>
    <property type="match status" value="1"/>
</dbReference>
<comment type="caution">
    <text evidence="12">The sequence shown here is derived from an EMBL/GenBank/DDBJ whole genome shotgun (WGS) entry which is preliminary data.</text>
</comment>
<evidence type="ECO:0000256" key="5">
    <source>
        <dbReference type="ARBA" id="ARBA00022630"/>
    </source>
</evidence>
<evidence type="ECO:0000313" key="12">
    <source>
        <dbReference type="EMBL" id="ROO24449.1"/>
    </source>
</evidence>
<dbReference type="Proteomes" id="UP000283993">
    <property type="component" value="Unassembled WGS sequence"/>
</dbReference>
<name>A0A423PFM6_9GAMM</name>
<dbReference type="PROSITE" id="PS00073">
    <property type="entry name" value="ACYL_COA_DH_2"/>
    <property type="match status" value="1"/>
</dbReference>
<evidence type="ECO:0000259" key="10">
    <source>
        <dbReference type="Pfam" id="PF02770"/>
    </source>
</evidence>
<dbReference type="GO" id="GO:0050660">
    <property type="term" value="F:flavin adenine dinucleotide binding"/>
    <property type="evidence" value="ECO:0007669"/>
    <property type="project" value="InterPro"/>
</dbReference>
<dbReference type="PANTHER" id="PTHR43831">
    <property type="entry name" value="ISOBUTYRYL-COA DEHYDROGENASE"/>
    <property type="match status" value="1"/>
</dbReference>
<evidence type="ECO:0000256" key="6">
    <source>
        <dbReference type="ARBA" id="ARBA00022827"/>
    </source>
</evidence>
<feature type="domain" description="Acyl-CoA oxidase/dehydrogenase middle" evidence="10">
    <location>
        <begin position="122"/>
        <end position="215"/>
    </location>
</feature>
<dbReference type="Pfam" id="PF02770">
    <property type="entry name" value="Acyl-CoA_dh_M"/>
    <property type="match status" value="1"/>
</dbReference>
<gene>
    <name evidence="12" type="ORF">SAOR_14735</name>
</gene>
<dbReference type="SUPFAM" id="SSF56645">
    <property type="entry name" value="Acyl-CoA dehydrogenase NM domain-like"/>
    <property type="match status" value="1"/>
</dbReference>
<dbReference type="PIRSF" id="PIRSF016578">
    <property type="entry name" value="HsaA"/>
    <property type="match status" value="1"/>
</dbReference>
<keyword evidence="13" id="KW-1185">Reference proteome</keyword>
<dbReference type="InterPro" id="IPR046373">
    <property type="entry name" value="Acyl-CoA_Oxase/DH_mid-dom_sf"/>
</dbReference>
<dbReference type="Pfam" id="PF02771">
    <property type="entry name" value="Acyl-CoA_dh_N"/>
    <property type="match status" value="1"/>
</dbReference>
<dbReference type="AlphaFoldDB" id="A0A423PFM6"/>
<dbReference type="InterPro" id="IPR009100">
    <property type="entry name" value="AcylCoA_DH/oxidase_NM_dom_sf"/>
</dbReference>
<dbReference type="GO" id="GO:0009083">
    <property type="term" value="P:branched-chain amino acid catabolic process"/>
    <property type="evidence" value="ECO:0007669"/>
    <property type="project" value="UniProtKB-KW"/>
</dbReference>
<evidence type="ECO:0000259" key="9">
    <source>
        <dbReference type="Pfam" id="PF00441"/>
    </source>
</evidence>
<comment type="cofactor">
    <cofactor evidence="1 8">
        <name>FAD</name>
        <dbReference type="ChEBI" id="CHEBI:57692"/>
    </cofactor>
</comment>
<protein>
    <submittedName>
        <fullName evidence="12">Acyl-CoA dehydrogenase</fullName>
    </submittedName>
</protein>
<dbReference type="GO" id="GO:0003995">
    <property type="term" value="F:acyl-CoA dehydrogenase activity"/>
    <property type="evidence" value="ECO:0007669"/>
    <property type="project" value="InterPro"/>
</dbReference>
<proteinExistence type="inferred from homology"/>
<keyword evidence="7 8" id="KW-0560">Oxidoreductase</keyword>
<dbReference type="EMBL" id="AYKH01000042">
    <property type="protein sequence ID" value="ROO24449.1"/>
    <property type="molecule type" value="Genomic_DNA"/>
</dbReference>
<evidence type="ECO:0000256" key="1">
    <source>
        <dbReference type="ARBA" id="ARBA00001974"/>
    </source>
</evidence>
<sequence>MNFDLDETQRALQEAAQDFAREALAPEAARWDAEAIFPREVIARAGELGFCGLYTPEDQGGLGLARLDSALIFEALAGGCTSTAAYISIHNMATWMVATFGGDDVRDLWCGELAAGTKLASYCLTEPGAGSDAAALKTRAAREGDDYVLTGSKCFISGAGDTDLLVVMARTGGAGAGGISTFAVPADAEGIGYGRKEAKMGWNSQATRTITFDGVRVPAANRLGAEGEGFAIAMKGLDGGRINIAACSLGTAQAALDAARAYLGEREQFGRRLADFQALQFKLADMATELIAARQMVWLAASRLDEGHPEATAFCAMAKRLATDRCFDVCNTALQIHGGYGYIREYPLERHVRDVRVHQILEGTNEIMRLIIARRVLADDNGDRLR</sequence>
<dbReference type="InterPro" id="IPR006091">
    <property type="entry name" value="Acyl-CoA_Oxase/DH_mid-dom"/>
</dbReference>
<dbReference type="InterPro" id="IPR006089">
    <property type="entry name" value="Acyl-CoA_DH_CS"/>
</dbReference>
<dbReference type="InterPro" id="IPR052547">
    <property type="entry name" value="Mito_Isobutyryl-CoADH"/>
</dbReference>
<evidence type="ECO:0000256" key="7">
    <source>
        <dbReference type="ARBA" id="ARBA00023002"/>
    </source>
</evidence>
<dbReference type="Pfam" id="PF00441">
    <property type="entry name" value="Acyl-CoA_dh_1"/>
    <property type="match status" value="1"/>
</dbReference>
<dbReference type="SUPFAM" id="SSF47203">
    <property type="entry name" value="Acyl-CoA dehydrogenase C-terminal domain-like"/>
    <property type="match status" value="1"/>
</dbReference>
<evidence type="ECO:0000259" key="11">
    <source>
        <dbReference type="Pfam" id="PF02771"/>
    </source>
</evidence>
<dbReference type="InterPro" id="IPR009075">
    <property type="entry name" value="AcylCo_DH/oxidase_C"/>
</dbReference>
<dbReference type="Gene3D" id="1.20.140.10">
    <property type="entry name" value="Butyryl-CoA Dehydrogenase, subunit A, domain 3"/>
    <property type="match status" value="1"/>
</dbReference>
<dbReference type="InterPro" id="IPR036250">
    <property type="entry name" value="AcylCo_DH-like_C"/>
</dbReference>